<dbReference type="GeneID" id="73335674"/>
<evidence type="ECO:0000313" key="3">
    <source>
        <dbReference type="Proteomes" id="UP000830671"/>
    </source>
</evidence>
<feature type="region of interest" description="Disordered" evidence="1">
    <location>
        <begin position="26"/>
        <end position="52"/>
    </location>
</feature>
<protein>
    <submittedName>
        <fullName evidence="2">Uncharacterized protein</fullName>
    </submittedName>
</protein>
<proteinExistence type="predicted"/>
<keyword evidence="3" id="KW-1185">Reference proteome</keyword>
<dbReference type="KEGG" id="clup:CLUP02_01625"/>
<dbReference type="AlphaFoldDB" id="A0A9Q8SED4"/>
<evidence type="ECO:0000256" key="1">
    <source>
        <dbReference type="SAM" id="MobiDB-lite"/>
    </source>
</evidence>
<organism evidence="2 3">
    <name type="scientific">Colletotrichum lupini</name>
    <dbReference type="NCBI Taxonomy" id="145971"/>
    <lineage>
        <taxon>Eukaryota</taxon>
        <taxon>Fungi</taxon>
        <taxon>Dikarya</taxon>
        <taxon>Ascomycota</taxon>
        <taxon>Pezizomycotina</taxon>
        <taxon>Sordariomycetes</taxon>
        <taxon>Hypocreomycetidae</taxon>
        <taxon>Glomerellales</taxon>
        <taxon>Glomerellaceae</taxon>
        <taxon>Colletotrichum</taxon>
        <taxon>Colletotrichum acutatum species complex</taxon>
    </lineage>
</organism>
<sequence length="87" mass="10123">MSGACRWEEMQEMTALEHQIKRLGIGKSTSHGDFHRNQRGVPRDGGVQRANSRPPISRLFWVLDSFFPWFISRLPQRYLLLALPIET</sequence>
<accession>A0A9Q8SED4</accession>
<reference evidence="2" key="1">
    <citation type="journal article" date="2021" name="Mol. Plant Microbe Interact.">
        <title>Complete Genome Sequence of the Plant-Pathogenic Fungus Colletotrichum lupini.</title>
        <authorList>
            <person name="Baroncelli R."/>
            <person name="Pensec F."/>
            <person name="Da Lio D."/>
            <person name="Boufleur T."/>
            <person name="Vicente I."/>
            <person name="Sarrocco S."/>
            <person name="Picot A."/>
            <person name="Baraldi E."/>
            <person name="Sukno S."/>
            <person name="Thon M."/>
            <person name="Le Floch G."/>
        </authorList>
    </citation>
    <scope>NUCLEOTIDE SEQUENCE</scope>
    <source>
        <strain evidence="2">IMI 504893</strain>
    </source>
</reference>
<evidence type="ECO:0000313" key="2">
    <source>
        <dbReference type="EMBL" id="UQC74972.1"/>
    </source>
</evidence>
<name>A0A9Q8SED4_9PEZI</name>
<dbReference type="RefSeq" id="XP_049136621.1">
    <property type="nucleotide sequence ID" value="XM_049280664.1"/>
</dbReference>
<gene>
    <name evidence="2" type="ORF">CLUP02_01625</name>
</gene>
<dbReference type="Proteomes" id="UP000830671">
    <property type="component" value="Chromosome 1"/>
</dbReference>
<dbReference type="EMBL" id="CP019471">
    <property type="protein sequence ID" value="UQC74972.1"/>
    <property type="molecule type" value="Genomic_DNA"/>
</dbReference>